<feature type="domain" description="Peptidase S12 Pab87-related C-terminal" evidence="2">
    <location>
        <begin position="385"/>
        <end position="481"/>
    </location>
</feature>
<protein>
    <submittedName>
        <fullName evidence="3">Penicillin-binding protein</fullName>
    </submittedName>
</protein>
<sequence>MTKTGTLLVGKLYEMIEKMMKDLHVTGAAVAVMKDSEVIISKGFGYRNLEKKEPVTPQTRFAIGSTTKAFGTLSLSLLAQQQKFEWDAPVRSYIPSFALSDSLASEHVTARDFACHRLGIDRHDILWANSSLTRKDIAEKMKHLPLNAPFRSAFLYNNLAYATLGYIAENITNQTWEEYVTEHILEPLQMDQTNFSVTDSQRTDNYALPYISKEECITEIPFRNIDVVGAAGCMNSTIEDMSKWILFHLNEGKAGEHELISKELLQEMYAPHNPVPDQPIFSTPESPVNSYGLGWFISAYRGYKMIHHSGGIDGFSAFASFMPNENIGIVVLTNTTSSLFPMYITNHIYDTLLGLEEIDWHTRAVKDTEKLKEMMQTMNEWFPKQVENTTLSHPLKDYVGTFEHPAYETLEVYKRNEQLYARFMEMDIPLQHHHYDMFVTQFNLFQNDMTILLSYNMNTKGEFETIHLHMPAMLSSEPLTFTKKQQ</sequence>
<dbReference type="Pfam" id="PF11954">
    <property type="entry name" value="DUF3471"/>
    <property type="match status" value="1"/>
</dbReference>
<name>A0A073JTB5_9BACI</name>
<evidence type="ECO:0000259" key="2">
    <source>
        <dbReference type="Pfam" id="PF11954"/>
    </source>
</evidence>
<dbReference type="STRING" id="574376.BAMA_05930"/>
<gene>
    <name evidence="3" type="ORF">BAMA_05930</name>
</gene>
<keyword evidence="4" id="KW-1185">Reference proteome</keyword>
<dbReference type="Proteomes" id="UP000027822">
    <property type="component" value="Unassembled WGS sequence"/>
</dbReference>
<dbReference type="RefSeq" id="WP_034641201.1">
    <property type="nucleotide sequence ID" value="NZ_CBCSJC010000011.1"/>
</dbReference>
<dbReference type="InterPro" id="IPR021860">
    <property type="entry name" value="Peptidase_S12_Pab87-rel_C"/>
</dbReference>
<proteinExistence type="predicted"/>
<dbReference type="InterPro" id="IPR050491">
    <property type="entry name" value="AmpC-like"/>
</dbReference>
<dbReference type="PANTHER" id="PTHR46825:SF15">
    <property type="entry name" value="BETA-LACTAMASE-RELATED DOMAIN-CONTAINING PROTEIN"/>
    <property type="match status" value="1"/>
</dbReference>
<feature type="domain" description="Beta-lactamase-related" evidence="1">
    <location>
        <begin position="15"/>
        <end position="338"/>
    </location>
</feature>
<dbReference type="eggNOG" id="COG1680">
    <property type="taxonomic scope" value="Bacteria"/>
</dbReference>
<dbReference type="Gene3D" id="2.40.128.600">
    <property type="match status" value="1"/>
</dbReference>
<dbReference type="PANTHER" id="PTHR46825">
    <property type="entry name" value="D-ALANYL-D-ALANINE-CARBOXYPEPTIDASE/ENDOPEPTIDASE AMPH"/>
    <property type="match status" value="1"/>
</dbReference>
<dbReference type="EMBL" id="JOTN01000015">
    <property type="protein sequence ID" value="KEK18319.1"/>
    <property type="molecule type" value="Genomic_DNA"/>
</dbReference>
<comment type="caution">
    <text evidence="3">The sequence shown here is derived from an EMBL/GenBank/DDBJ whole genome shotgun (WGS) entry which is preliminary data.</text>
</comment>
<dbReference type="Pfam" id="PF00144">
    <property type="entry name" value="Beta-lactamase"/>
    <property type="match status" value="1"/>
</dbReference>
<dbReference type="InterPro" id="IPR001466">
    <property type="entry name" value="Beta-lactam-related"/>
</dbReference>
<dbReference type="SUPFAM" id="SSF56601">
    <property type="entry name" value="beta-lactamase/transpeptidase-like"/>
    <property type="match status" value="1"/>
</dbReference>
<evidence type="ECO:0000313" key="3">
    <source>
        <dbReference type="EMBL" id="KEK18319.1"/>
    </source>
</evidence>
<organism evidence="3 4">
    <name type="scientific">Bacillus manliponensis</name>
    <dbReference type="NCBI Taxonomy" id="574376"/>
    <lineage>
        <taxon>Bacteria</taxon>
        <taxon>Bacillati</taxon>
        <taxon>Bacillota</taxon>
        <taxon>Bacilli</taxon>
        <taxon>Bacillales</taxon>
        <taxon>Bacillaceae</taxon>
        <taxon>Bacillus</taxon>
        <taxon>Bacillus cereus group</taxon>
    </lineage>
</organism>
<dbReference type="InterPro" id="IPR012338">
    <property type="entry name" value="Beta-lactam/transpept-like"/>
</dbReference>
<reference evidence="3 4" key="1">
    <citation type="submission" date="2014-06" db="EMBL/GenBank/DDBJ databases">
        <title>Draft genome sequence of Bacillus manliponensis JCM 15802 (MCCC 1A00708).</title>
        <authorList>
            <person name="Lai Q."/>
            <person name="Liu Y."/>
            <person name="Shao Z."/>
        </authorList>
    </citation>
    <scope>NUCLEOTIDE SEQUENCE [LARGE SCALE GENOMIC DNA]</scope>
    <source>
        <strain evidence="3 4">JCM 15802</strain>
    </source>
</reference>
<accession>A0A073JTB5</accession>
<dbReference type="Gene3D" id="3.40.710.10">
    <property type="entry name" value="DD-peptidase/beta-lactamase superfamily"/>
    <property type="match status" value="1"/>
</dbReference>
<evidence type="ECO:0000313" key="4">
    <source>
        <dbReference type="Proteomes" id="UP000027822"/>
    </source>
</evidence>
<evidence type="ECO:0000259" key="1">
    <source>
        <dbReference type="Pfam" id="PF00144"/>
    </source>
</evidence>
<dbReference type="AlphaFoldDB" id="A0A073JTB5"/>
<dbReference type="OrthoDB" id="846150at2"/>